<dbReference type="AlphaFoldDB" id="A0A833SH57"/>
<keyword evidence="1" id="KW-0175">Coiled coil</keyword>
<feature type="compositionally biased region" description="Polar residues" evidence="2">
    <location>
        <begin position="7"/>
        <end position="24"/>
    </location>
</feature>
<feature type="region of interest" description="Disordered" evidence="2">
    <location>
        <begin position="216"/>
        <end position="272"/>
    </location>
</feature>
<sequence>MKRRSTPKLSTDNSRRLGSSTRSNIPVKKTTKKRLSRDATSSVLGLKKTESPCGSGESKAVDHIAECQRLREQLESVLVDHQRQEEEIVALRALAKSLTQEVEVIHERQLRQSTCISDRVVHREDQHENSFKLNVQVEELQGQNEELRRQLEYSQKELKSARDRIAEKLPVYKLAAIKANAELRCVKSQLQQERDHSDLLQKQLVRCKARQDDVPVRVSLERGNNQNEHDEDSQESEAARRERKAFLRQCSIMQDTPERKQLNRNGELKKLH</sequence>
<accession>A0A833SH57</accession>
<organism evidence="3 4">
    <name type="scientific">Phytophthora infestans</name>
    <name type="common">Potato late blight agent</name>
    <name type="synonym">Botrytis infestans</name>
    <dbReference type="NCBI Taxonomy" id="4787"/>
    <lineage>
        <taxon>Eukaryota</taxon>
        <taxon>Sar</taxon>
        <taxon>Stramenopiles</taxon>
        <taxon>Oomycota</taxon>
        <taxon>Peronosporomycetes</taxon>
        <taxon>Peronosporales</taxon>
        <taxon>Peronosporaceae</taxon>
        <taxon>Phytophthora</taxon>
    </lineage>
</organism>
<feature type="coiled-coil region" evidence="1">
    <location>
        <begin position="130"/>
        <end position="164"/>
    </location>
</feature>
<proteinExistence type="predicted"/>
<evidence type="ECO:0000313" key="3">
    <source>
        <dbReference type="EMBL" id="KAF4029308.1"/>
    </source>
</evidence>
<keyword evidence="4" id="KW-1185">Reference proteome</keyword>
<evidence type="ECO:0000256" key="2">
    <source>
        <dbReference type="SAM" id="MobiDB-lite"/>
    </source>
</evidence>
<feature type="coiled-coil region" evidence="1">
    <location>
        <begin position="64"/>
        <end position="101"/>
    </location>
</feature>
<feature type="compositionally biased region" description="Basic and acidic residues" evidence="2">
    <location>
        <begin position="256"/>
        <end position="272"/>
    </location>
</feature>
<feature type="region of interest" description="Disordered" evidence="2">
    <location>
        <begin position="1"/>
        <end position="59"/>
    </location>
</feature>
<gene>
    <name evidence="3" type="ORF">GN244_ATG18979</name>
</gene>
<evidence type="ECO:0000256" key="1">
    <source>
        <dbReference type="SAM" id="Coils"/>
    </source>
</evidence>
<evidence type="ECO:0000313" key="4">
    <source>
        <dbReference type="Proteomes" id="UP000602510"/>
    </source>
</evidence>
<name>A0A833SH57_PHYIN</name>
<dbReference type="Proteomes" id="UP000602510">
    <property type="component" value="Unassembled WGS sequence"/>
</dbReference>
<reference evidence="3" key="1">
    <citation type="submission" date="2020-04" db="EMBL/GenBank/DDBJ databases">
        <title>Hybrid Assembly of Korean Phytophthora infestans isolates.</title>
        <authorList>
            <person name="Prokchorchik M."/>
            <person name="Lee Y."/>
            <person name="Seo J."/>
            <person name="Cho J.-H."/>
            <person name="Park Y.-E."/>
            <person name="Jang D.-C."/>
            <person name="Im J.-S."/>
            <person name="Choi J.-G."/>
            <person name="Park H.-J."/>
            <person name="Lee G.-B."/>
            <person name="Lee Y.-G."/>
            <person name="Hong S.-Y."/>
            <person name="Cho K."/>
            <person name="Sohn K.H."/>
        </authorList>
    </citation>
    <scope>NUCLEOTIDE SEQUENCE</scope>
    <source>
        <strain evidence="3">KR_1_A1</strain>
    </source>
</reference>
<dbReference type="EMBL" id="WSZM01000842">
    <property type="protein sequence ID" value="KAF4029308.1"/>
    <property type="molecule type" value="Genomic_DNA"/>
</dbReference>
<protein>
    <submittedName>
        <fullName evidence="3">Uncharacterized protein</fullName>
    </submittedName>
</protein>
<comment type="caution">
    <text evidence="3">The sequence shown here is derived from an EMBL/GenBank/DDBJ whole genome shotgun (WGS) entry which is preliminary data.</text>
</comment>